<dbReference type="InterPro" id="IPR003593">
    <property type="entry name" value="AAA+_ATPase"/>
</dbReference>
<dbReference type="PROSITE" id="PS00211">
    <property type="entry name" value="ABC_TRANSPORTER_1"/>
    <property type="match status" value="1"/>
</dbReference>
<dbReference type="InterPro" id="IPR027417">
    <property type="entry name" value="P-loop_NTPase"/>
</dbReference>
<keyword evidence="5 7" id="KW-0067">ATP-binding</keyword>
<evidence type="ECO:0000256" key="2">
    <source>
        <dbReference type="ARBA" id="ARBA00022475"/>
    </source>
</evidence>
<comment type="caution">
    <text evidence="7">The sequence shown here is derived from an EMBL/GenBank/DDBJ whole genome shotgun (WGS) entry which is preliminary data.</text>
</comment>
<evidence type="ECO:0000256" key="4">
    <source>
        <dbReference type="ARBA" id="ARBA00022741"/>
    </source>
</evidence>
<organism evidence="7 8">
    <name type="scientific">Paraburkholderia caledonica</name>
    <dbReference type="NCBI Taxonomy" id="134536"/>
    <lineage>
        <taxon>Bacteria</taxon>
        <taxon>Pseudomonadati</taxon>
        <taxon>Pseudomonadota</taxon>
        <taxon>Betaproteobacteria</taxon>
        <taxon>Burkholderiales</taxon>
        <taxon>Burkholderiaceae</taxon>
        <taxon>Paraburkholderia</taxon>
    </lineage>
</organism>
<reference evidence="7" key="1">
    <citation type="submission" date="2023-07" db="EMBL/GenBank/DDBJ databases">
        <title>Sorghum-associated microbial communities from plants grown in Nebraska, USA.</title>
        <authorList>
            <person name="Schachtman D."/>
        </authorList>
    </citation>
    <scope>NUCLEOTIDE SEQUENCE</scope>
    <source>
        <strain evidence="7">DS1061</strain>
    </source>
</reference>
<dbReference type="InterPro" id="IPR003439">
    <property type="entry name" value="ABC_transporter-like_ATP-bd"/>
</dbReference>
<dbReference type="PROSITE" id="PS50893">
    <property type="entry name" value="ABC_TRANSPORTER_2"/>
    <property type="match status" value="1"/>
</dbReference>
<evidence type="ECO:0000313" key="7">
    <source>
        <dbReference type="EMBL" id="MDP9651363.1"/>
    </source>
</evidence>
<gene>
    <name evidence="7" type="ORF">J2793_006838</name>
</gene>
<dbReference type="EC" id="3.6.3.-" evidence="7"/>
<evidence type="ECO:0000256" key="3">
    <source>
        <dbReference type="ARBA" id="ARBA00022519"/>
    </source>
</evidence>
<dbReference type="PANTHER" id="PTHR42781:SF4">
    <property type="entry name" value="SPERMIDINE_PUTRESCINE IMPORT ATP-BINDING PROTEIN POTA"/>
    <property type="match status" value="1"/>
</dbReference>
<dbReference type="Gene3D" id="3.40.50.300">
    <property type="entry name" value="P-loop containing nucleotide triphosphate hydrolases"/>
    <property type="match status" value="1"/>
</dbReference>
<dbReference type="EMBL" id="JAURTK010000019">
    <property type="protein sequence ID" value="MDP9651363.1"/>
    <property type="molecule type" value="Genomic_DNA"/>
</dbReference>
<keyword evidence="4" id="KW-0547">Nucleotide-binding</keyword>
<keyword evidence="3" id="KW-0472">Membrane</keyword>
<dbReference type="Proteomes" id="UP001229486">
    <property type="component" value="Unassembled WGS sequence"/>
</dbReference>
<dbReference type="GO" id="GO:0005524">
    <property type="term" value="F:ATP binding"/>
    <property type="evidence" value="ECO:0007669"/>
    <property type="project" value="UniProtKB-KW"/>
</dbReference>
<dbReference type="Pfam" id="PF00005">
    <property type="entry name" value="ABC_tran"/>
    <property type="match status" value="1"/>
</dbReference>
<sequence>MSQIIATVRDHVTADLVNVSAGAHTLAVAVRGLHRRYGSRVVIDSLDLDIHKGEFVALLGESGCGKTTLLRALAGLDLPDAGTIRAPERLSVVFQEHRLLPWATLWENVALGHEKTIGRRGAALALAEVGLAGREDDWPRNLSGGQAQRVALARALVPEPALLLLDEPFAALDALTRIKMHGLVKELVALHQPGALIVTHDVDEALTLADRILVMRAGRIAASFRPKEQGGTLRRILLDELGVPSH</sequence>
<dbReference type="GO" id="GO:0016887">
    <property type="term" value="F:ATP hydrolysis activity"/>
    <property type="evidence" value="ECO:0007669"/>
    <property type="project" value="InterPro"/>
</dbReference>
<keyword evidence="1" id="KW-0813">Transport</keyword>
<dbReference type="InterPro" id="IPR050093">
    <property type="entry name" value="ABC_SmlMolc_Importer"/>
</dbReference>
<dbReference type="SUPFAM" id="SSF52540">
    <property type="entry name" value="P-loop containing nucleoside triphosphate hydrolases"/>
    <property type="match status" value="1"/>
</dbReference>
<dbReference type="PANTHER" id="PTHR42781">
    <property type="entry name" value="SPERMIDINE/PUTRESCINE IMPORT ATP-BINDING PROTEIN POTA"/>
    <property type="match status" value="1"/>
</dbReference>
<evidence type="ECO:0000259" key="6">
    <source>
        <dbReference type="PROSITE" id="PS50893"/>
    </source>
</evidence>
<evidence type="ECO:0000313" key="8">
    <source>
        <dbReference type="Proteomes" id="UP001229486"/>
    </source>
</evidence>
<evidence type="ECO:0000256" key="5">
    <source>
        <dbReference type="ARBA" id="ARBA00022840"/>
    </source>
</evidence>
<dbReference type="InterPro" id="IPR017871">
    <property type="entry name" value="ABC_transporter-like_CS"/>
</dbReference>
<evidence type="ECO:0000256" key="1">
    <source>
        <dbReference type="ARBA" id="ARBA00022448"/>
    </source>
</evidence>
<accession>A0AB73IMX9</accession>
<keyword evidence="2" id="KW-1003">Cell membrane</keyword>
<dbReference type="AlphaFoldDB" id="A0AB73IMX9"/>
<feature type="domain" description="ABC transporter" evidence="6">
    <location>
        <begin position="28"/>
        <end position="242"/>
    </location>
</feature>
<name>A0AB73IMX9_9BURK</name>
<keyword evidence="7" id="KW-0378">Hydrolase</keyword>
<protein>
    <submittedName>
        <fullName evidence="7">Sulfonate transport system ATP-binding protein</fullName>
        <ecNumber evidence="7">3.6.3.-</ecNumber>
    </submittedName>
</protein>
<dbReference type="SMART" id="SM00382">
    <property type="entry name" value="AAA"/>
    <property type="match status" value="1"/>
</dbReference>
<proteinExistence type="predicted"/>
<keyword evidence="3" id="KW-0997">Cell inner membrane</keyword>